<dbReference type="Proteomes" id="UP000235116">
    <property type="component" value="Chromosome"/>
</dbReference>
<protein>
    <recommendedName>
        <fullName evidence="3">Lipoprotein</fullName>
    </recommendedName>
</protein>
<dbReference type="KEGG" id="kak:Kalk_08135"/>
<evidence type="ECO:0000313" key="1">
    <source>
        <dbReference type="EMBL" id="AUM12386.1"/>
    </source>
</evidence>
<proteinExistence type="predicted"/>
<dbReference type="AlphaFoldDB" id="A0A2K9LJ54"/>
<name>A0A2K9LJ54_9GAMM</name>
<dbReference type="RefSeq" id="WP_101893739.1">
    <property type="nucleotide sequence ID" value="NZ_CP022684.1"/>
</dbReference>
<evidence type="ECO:0000313" key="2">
    <source>
        <dbReference type="Proteomes" id="UP000235116"/>
    </source>
</evidence>
<sequence length="335" mass="36893">MNTRTGLTLSFALLTIFLQGCSIRDMAASSMVSFGNEYISPWFMASSDTDVMCAMGEGMSAMTFPLGPNIDPMIPMLTLASGMCADEKAKEEELRFIRAMRHNDVATAQDARTMQKRWTNVAASRQYMGYLATVRYFGDPAEGCPDFSDRNEEMAYLFGLFGGLQAFQSDLSIGGAAGVALDTMPKSIAGLRCVDSDGFWGIPNAVLAVVDVTKANLDGDQDAVQLGLDRLDLASRVGEKQGVRMVHMIQAIMYSSQGNEEKTKEVIRKHVTMKQEYPANPELNLLDEMATRGIRLVSDKLWTTHTGQRTPFGKLGTFWDDQIIPDDAMDIDDLL</sequence>
<organism evidence="1 2">
    <name type="scientific">Ketobacter alkanivorans</name>
    <dbReference type="NCBI Taxonomy" id="1917421"/>
    <lineage>
        <taxon>Bacteria</taxon>
        <taxon>Pseudomonadati</taxon>
        <taxon>Pseudomonadota</taxon>
        <taxon>Gammaproteobacteria</taxon>
        <taxon>Pseudomonadales</taxon>
        <taxon>Ketobacteraceae</taxon>
        <taxon>Ketobacter</taxon>
    </lineage>
</organism>
<gene>
    <name evidence="1" type="ORF">Kalk_08135</name>
</gene>
<reference evidence="2" key="1">
    <citation type="submission" date="2017-08" db="EMBL/GenBank/DDBJ databases">
        <title>Direct submision.</title>
        <authorList>
            <person name="Kim S.-J."/>
            <person name="Rhee S.-K."/>
        </authorList>
    </citation>
    <scope>NUCLEOTIDE SEQUENCE [LARGE SCALE GENOMIC DNA]</scope>
    <source>
        <strain evidence="2">GI5</strain>
    </source>
</reference>
<accession>A0A2K9LJ54</accession>
<evidence type="ECO:0008006" key="3">
    <source>
        <dbReference type="Google" id="ProtNLM"/>
    </source>
</evidence>
<dbReference type="PROSITE" id="PS51257">
    <property type="entry name" value="PROKAR_LIPOPROTEIN"/>
    <property type="match status" value="1"/>
</dbReference>
<keyword evidence="2" id="KW-1185">Reference proteome</keyword>
<dbReference type="OrthoDB" id="318536at2"/>
<dbReference type="EMBL" id="CP022684">
    <property type="protein sequence ID" value="AUM12386.1"/>
    <property type="molecule type" value="Genomic_DNA"/>
</dbReference>